<gene>
    <name evidence="1" type="ORF">GCM10011511_54660</name>
</gene>
<reference evidence="1" key="1">
    <citation type="journal article" date="2014" name="Int. J. Syst. Evol. Microbiol.">
        <title>Complete genome sequence of Corynebacterium casei LMG S-19264T (=DSM 44701T), isolated from a smear-ripened cheese.</title>
        <authorList>
            <consortium name="US DOE Joint Genome Institute (JGI-PGF)"/>
            <person name="Walter F."/>
            <person name="Albersmeier A."/>
            <person name="Kalinowski J."/>
            <person name="Ruckert C."/>
        </authorList>
    </citation>
    <scope>NUCLEOTIDE SEQUENCE</scope>
    <source>
        <strain evidence="1">CGMCC 1.15448</strain>
    </source>
</reference>
<name>A0A8J2XWG8_9BACT</name>
<dbReference type="EMBL" id="BMJC01000007">
    <property type="protein sequence ID" value="GGB23843.1"/>
    <property type="molecule type" value="Genomic_DNA"/>
</dbReference>
<dbReference type="Proteomes" id="UP000607559">
    <property type="component" value="Unassembled WGS sequence"/>
</dbReference>
<dbReference type="RefSeq" id="WP_188937801.1">
    <property type="nucleotide sequence ID" value="NZ_BMJC01000007.1"/>
</dbReference>
<dbReference type="AlphaFoldDB" id="A0A8J2XWG8"/>
<proteinExistence type="predicted"/>
<reference evidence="1" key="2">
    <citation type="submission" date="2020-09" db="EMBL/GenBank/DDBJ databases">
        <authorList>
            <person name="Sun Q."/>
            <person name="Zhou Y."/>
        </authorList>
    </citation>
    <scope>NUCLEOTIDE SEQUENCE</scope>
    <source>
        <strain evidence="1">CGMCC 1.15448</strain>
    </source>
</reference>
<evidence type="ECO:0000313" key="1">
    <source>
        <dbReference type="EMBL" id="GGB23843.1"/>
    </source>
</evidence>
<comment type="caution">
    <text evidence="1">The sequence shown here is derived from an EMBL/GenBank/DDBJ whole genome shotgun (WGS) entry which is preliminary data.</text>
</comment>
<protein>
    <submittedName>
        <fullName evidence="1">Uncharacterized protein</fullName>
    </submittedName>
</protein>
<organism evidence="1 2">
    <name type="scientific">Puia dinghuensis</name>
    <dbReference type="NCBI Taxonomy" id="1792502"/>
    <lineage>
        <taxon>Bacteria</taxon>
        <taxon>Pseudomonadati</taxon>
        <taxon>Bacteroidota</taxon>
        <taxon>Chitinophagia</taxon>
        <taxon>Chitinophagales</taxon>
        <taxon>Chitinophagaceae</taxon>
        <taxon>Puia</taxon>
    </lineage>
</organism>
<evidence type="ECO:0000313" key="2">
    <source>
        <dbReference type="Proteomes" id="UP000607559"/>
    </source>
</evidence>
<accession>A0A8J2XWG8</accession>
<sequence>MEKVVKERMQELEQAILSSESEPSRLNKISRYLLLASQAIVQIVEEMRNDPEMKQRENLVACLLSYIEYAVLSSREANTQKAEPADTTPGPVVTYKGKAIDLVELGMGIWLSEDVHVDGKPATQKFIRQALEMLFGVSLAQWDSRVQELKRRTKDHRLSKYNEITRRLDAYLDQLSDDRPKRYSF</sequence>
<keyword evidence="2" id="KW-1185">Reference proteome</keyword>